<dbReference type="PANTHER" id="PTHR43464">
    <property type="entry name" value="METHYLTRANSFERASE"/>
    <property type="match status" value="1"/>
</dbReference>
<dbReference type="InterPro" id="IPR029063">
    <property type="entry name" value="SAM-dependent_MTases_sf"/>
</dbReference>
<dbReference type="SUPFAM" id="SSF53335">
    <property type="entry name" value="S-adenosyl-L-methionine-dependent methyltransferases"/>
    <property type="match status" value="1"/>
</dbReference>
<dbReference type="Proteomes" id="UP000198981">
    <property type="component" value="Unassembled WGS sequence"/>
</dbReference>
<protein>
    <submittedName>
        <fullName evidence="5">2-polyprenyl-3-methyl-5-hydroxy-6-metoxy-1,4-benzoquinol methylase</fullName>
    </submittedName>
</protein>
<keyword evidence="1 5" id="KW-0489">Methyltransferase</keyword>
<dbReference type="Gene3D" id="3.40.50.150">
    <property type="entry name" value="Vaccinia Virus protein VP39"/>
    <property type="match status" value="1"/>
</dbReference>
<sequence length="260" mass="25751">MPLSEIPPAGPAGAAEPPVRSAAVWAALDPLVGDGPLQVLDVGGGAGVFAVPLAQLGHTVTVVDTSADALATLRRRADLAGVGDLVRGVQGDADQLGAVPAPGGGFDLVLVHSVLEVVDEPAVTLAGIAAVLRPGGHLSVTVANRAGAVLARALGGHPVEAHALLGDRDPAPARSRTRPGRRRFGPDELLALVAGAGLTAGDWRGVSVVADLLDTGSGADPAALRRLELDLAGVSPYRDVAGGLHVIAVRGAAATGTGQP</sequence>
<evidence type="ECO:0000259" key="4">
    <source>
        <dbReference type="Pfam" id="PF08241"/>
    </source>
</evidence>
<dbReference type="InterPro" id="IPR013216">
    <property type="entry name" value="Methyltransf_11"/>
</dbReference>
<dbReference type="STRING" id="1960309.SAMN03159343_2341"/>
<dbReference type="PANTHER" id="PTHR43464:SF19">
    <property type="entry name" value="UBIQUINONE BIOSYNTHESIS O-METHYLTRANSFERASE, MITOCHONDRIAL"/>
    <property type="match status" value="1"/>
</dbReference>
<feature type="domain" description="Methyltransferase type 11" evidence="4">
    <location>
        <begin position="40"/>
        <end position="139"/>
    </location>
</feature>
<dbReference type="RefSeq" id="WP_243469874.1">
    <property type="nucleotide sequence ID" value="NZ_FMUH01000003.1"/>
</dbReference>
<organism evidence="5 6">
    <name type="scientific">Klenkia marina</name>
    <dbReference type="NCBI Taxonomy" id="1960309"/>
    <lineage>
        <taxon>Bacteria</taxon>
        <taxon>Bacillati</taxon>
        <taxon>Actinomycetota</taxon>
        <taxon>Actinomycetes</taxon>
        <taxon>Geodermatophilales</taxon>
        <taxon>Geodermatophilaceae</taxon>
        <taxon>Klenkia</taxon>
    </lineage>
</organism>
<reference evidence="6" key="1">
    <citation type="submission" date="2016-10" db="EMBL/GenBank/DDBJ databases">
        <authorList>
            <person name="Varghese N."/>
            <person name="Submissions S."/>
        </authorList>
    </citation>
    <scope>NUCLEOTIDE SEQUENCE [LARGE SCALE GENOMIC DNA]</scope>
    <source>
        <strain evidence="6">DSM 45722</strain>
    </source>
</reference>
<evidence type="ECO:0000256" key="1">
    <source>
        <dbReference type="ARBA" id="ARBA00022603"/>
    </source>
</evidence>
<accession>A0A1G4YBD9</accession>
<keyword evidence="3" id="KW-0949">S-adenosyl-L-methionine</keyword>
<dbReference type="AlphaFoldDB" id="A0A1G4YBD9"/>
<evidence type="ECO:0000313" key="6">
    <source>
        <dbReference type="Proteomes" id="UP000198981"/>
    </source>
</evidence>
<dbReference type="Pfam" id="PF08241">
    <property type="entry name" value="Methyltransf_11"/>
    <property type="match status" value="1"/>
</dbReference>
<evidence type="ECO:0000256" key="2">
    <source>
        <dbReference type="ARBA" id="ARBA00022679"/>
    </source>
</evidence>
<proteinExistence type="predicted"/>
<name>A0A1G4YBD9_9ACTN</name>
<gene>
    <name evidence="5" type="ORF">SAMN03159343_2341</name>
</gene>
<keyword evidence="2" id="KW-0808">Transferase</keyword>
<evidence type="ECO:0000256" key="3">
    <source>
        <dbReference type="ARBA" id="ARBA00022691"/>
    </source>
</evidence>
<dbReference type="GO" id="GO:0008757">
    <property type="term" value="F:S-adenosylmethionine-dependent methyltransferase activity"/>
    <property type="evidence" value="ECO:0007669"/>
    <property type="project" value="InterPro"/>
</dbReference>
<dbReference type="EMBL" id="FMUH01000003">
    <property type="protein sequence ID" value="SCX50108.1"/>
    <property type="molecule type" value="Genomic_DNA"/>
</dbReference>
<dbReference type="GO" id="GO:0032259">
    <property type="term" value="P:methylation"/>
    <property type="evidence" value="ECO:0007669"/>
    <property type="project" value="UniProtKB-KW"/>
</dbReference>
<evidence type="ECO:0000313" key="5">
    <source>
        <dbReference type="EMBL" id="SCX50108.1"/>
    </source>
</evidence>
<keyword evidence="6" id="KW-1185">Reference proteome</keyword>
<dbReference type="CDD" id="cd02440">
    <property type="entry name" value="AdoMet_MTases"/>
    <property type="match status" value="1"/>
</dbReference>